<gene>
    <name evidence="2" type="ORF">F8377_07775</name>
</gene>
<evidence type="ECO:0000313" key="3">
    <source>
        <dbReference type="Proteomes" id="UP000436181"/>
    </source>
</evidence>
<dbReference type="InterPro" id="IPR029058">
    <property type="entry name" value="AB_hydrolase_fold"/>
</dbReference>
<reference evidence="2 3" key="1">
    <citation type="submission" date="2019-10" db="EMBL/GenBank/DDBJ databases">
        <title>Corynebacterium sp novel species isolated from the respiratory tract of Marmot.</title>
        <authorList>
            <person name="Zhang G."/>
        </authorList>
    </citation>
    <scope>NUCLEOTIDE SEQUENCE [LARGE SCALE GENOMIC DNA]</scope>
    <source>
        <strain evidence="2 3">336</strain>
    </source>
</reference>
<proteinExistence type="predicted"/>
<keyword evidence="2" id="KW-0378">Hydrolase</keyword>
<name>A0ABQ6VHU9_9CORY</name>
<dbReference type="GO" id="GO:0016787">
    <property type="term" value="F:hydrolase activity"/>
    <property type="evidence" value="ECO:0007669"/>
    <property type="project" value="UniProtKB-KW"/>
</dbReference>
<dbReference type="SUPFAM" id="SSF53474">
    <property type="entry name" value="alpha/beta-Hydrolases"/>
    <property type="match status" value="1"/>
</dbReference>
<keyword evidence="3" id="KW-1185">Reference proteome</keyword>
<dbReference type="Proteomes" id="UP000436181">
    <property type="component" value="Unassembled WGS sequence"/>
</dbReference>
<dbReference type="InterPro" id="IPR000073">
    <property type="entry name" value="AB_hydrolase_1"/>
</dbReference>
<protein>
    <submittedName>
        <fullName evidence="2">Alpha/beta hydrolase</fullName>
    </submittedName>
</protein>
<evidence type="ECO:0000259" key="1">
    <source>
        <dbReference type="Pfam" id="PF00561"/>
    </source>
</evidence>
<feature type="domain" description="AB hydrolase-1" evidence="1">
    <location>
        <begin position="30"/>
        <end position="161"/>
    </location>
</feature>
<dbReference type="Gene3D" id="3.40.50.1820">
    <property type="entry name" value="alpha/beta hydrolase"/>
    <property type="match status" value="1"/>
</dbReference>
<evidence type="ECO:0000313" key="2">
    <source>
        <dbReference type="EMBL" id="KAB3519811.1"/>
    </source>
</evidence>
<dbReference type="RefSeq" id="WP_151842497.1">
    <property type="nucleotide sequence ID" value="NZ_CP061033.1"/>
</dbReference>
<accession>A0ABQ6VHU9</accession>
<dbReference type="EMBL" id="WBZJ01000003">
    <property type="protein sequence ID" value="KAB3519811.1"/>
    <property type="molecule type" value="Genomic_DNA"/>
</dbReference>
<sequence length="262" mass="28996">MPNSFIRRINEVGHWEESPDYPVSPSEPRPVVVIHGTVGGRGNFARLVPYLRSRFDGRSRRVFSVSYGDNGTTHLLESLEEIEQQLLTLQSSTKARSFDVVAHSQGGLQSLAVASRPTAGHLIHHIVGLGADFRGVRMPWSSLPDARRAWFNQVVEGVAGPAFAQQIAGSPQLETMLREVGDCTVPITQIATQYDRTVPVEAAFSLADDNELTGLPAHPGPLRLVLVQQYYPELRVAHNMLLRNNKVARMVKYALEHPPQHS</sequence>
<dbReference type="Pfam" id="PF00561">
    <property type="entry name" value="Abhydrolase_1"/>
    <property type="match status" value="1"/>
</dbReference>
<comment type="caution">
    <text evidence="2">The sequence shown here is derived from an EMBL/GenBank/DDBJ whole genome shotgun (WGS) entry which is preliminary data.</text>
</comment>
<organism evidence="2 3">
    <name type="scientific">Corynebacterium zhongnanshanii</name>
    <dbReference type="NCBI Taxonomy" id="2768834"/>
    <lineage>
        <taxon>Bacteria</taxon>
        <taxon>Bacillati</taxon>
        <taxon>Actinomycetota</taxon>
        <taxon>Actinomycetes</taxon>
        <taxon>Mycobacteriales</taxon>
        <taxon>Corynebacteriaceae</taxon>
        <taxon>Corynebacterium</taxon>
    </lineage>
</organism>